<evidence type="ECO:0000313" key="2">
    <source>
        <dbReference type="Proteomes" id="UP001162001"/>
    </source>
</evidence>
<evidence type="ECO:0000313" key="1">
    <source>
        <dbReference type="EMBL" id="QKF94303.1"/>
    </source>
</evidence>
<name>A0A7D3QUP1_9VIRU</name>
<sequence length="104" mass="11839">MTVWFIEMISQGYAKKEHFNEQVGKFCTECHNKTFNQCLSCFNCGFGVDKFGNSACIGGDHNGPFNNEEVALWYYGDPWSRMLQNNANYKCSYGPMQANRVIGV</sequence>
<accession>A0A7D3QUP1</accession>
<organism evidence="1 2">
    <name type="scientific">Fadolivirus FV1/VV64</name>
    <dbReference type="NCBI Taxonomy" id="3070911"/>
    <lineage>
        <taxon>Viruses</taxon>
        <taxon>Varidnaviria</taxon>
        <taxon>Bamfordvirae</taxon>
        <taxon>Nucleocytoviricota</taxon>
        <taxon>Megaviricetes</taxon>
        <taxon>Imitervirales</taxon>
        <taxon>Mimiviridae</taxon>
        <taxon>Klosneuvirinae</taxon>
        <taxon>Fadolivirus</taxon>
        <taxon>Fadolivirus algeromassiliense</taxon>
    </lineage>
</organism>
<gene>
    <name evidence="1" type="ORF">Fadolivirus_1_845</name>
</gene>
<dbReference type="Proteomes" id="UP001162001">
    <property type="component" value="Segment"/>
</dbReference>
<protein>
    <submittedName>
        <fullName evidence="1">Uncharacterized protein</fullName>
    </submittedName>
</protein>
<dbReference type="EMBL" id="MT418680">
    <property type="protein sequence ID" value="QKF94303.1"/>
    <property type="molecule type" value="Genomic_DNA"/>
</dbReference>
<keyword evidence="2" id="KW-1185">Reference proteome</keyword>
<reference evidence="1 2" key="1">
    <citation type="submission" date="2020-04" db="EMBL/GenBank/DDBJ databases">
        <title>Advantages and limits of metagenomic assembly and binning of a giant virus.</title>
        <authorList>
            <person name="Schulz F."/>
            <person name="Andreani J."/>
            <person name="Francis R."/>
            <person name="Boudjemaa H."/>
            <person name="Bou Khalil J.Y."/>
            <person name="Lee J."/>
            <person name="La Scola B."/>
            <person name="Woyke T."/>
        </authorList>
    </citation>
    <scope>NUCLEOTIDE SEQUENCE [LARGE SCALE GENOMIC DNA]</scope>
    <source>
        <strain evidence="1 2">FV1/VV64</strain>
    </source>
</reference>
<proteinExistence type="predicted"/>